<dbReference type="SMART" id="SM00248">
    <property type="entry name" value="ANK"/>
    <property type="match status" value="9"/>
</dbReference>
<dbReference type="SUPFAM" id="SSF48403">
    <property type="entry name" value="Ankyrin repeat"/>
    <property type="match status" value="1"/>
</dbReference>
<evidence type="ECO:0000313" key="11">
    <source>
        <dbReference type="Proteomes" id="UP000078046"/>
    </source>
</evidence>
<comment type="caution">
    <text evidence="10">The sequence shown here is derived from an EMBL/GenBank/DDBJ whole genome shotgun (WGS) entry which is preliminary data.</text>
</comment>
<evidence type="ECO:0000256" key="5">
    <source>
        <dbReference type="ARBA" id="ARBA00023186"/>
    </source>
</evidence>
<keyword evidence="4" id="KW-0067">ATP-binding</keyword>
<keyword evidence="3" id="KW-0256">Endoplasmic reticulum</keyword>
<feature type="coiled-coil region" evidence="8">
    <location>
        <begin position="455"/>
        <end position="513"/>
    </location>
</feature>
<evidence type="ECO:0000256" key="8">
    <source>
        <dbReference type="SAM" id="Coils"/>
    </source>
</evidence>
<keyword evidence="8" id="KW-0175">Coiled coil</keyword>
<reference evidence="10 11" key="1">
    <citation type="submission" date="2016-04" db="EMBL/GenBank/DDBJ databases">
        <title>The genome of Intoshia linei affirms orthonectids as highly simplified spiralians.</title>
        <authorList>
            <person name="Mikhailov K.V."/>
            <person name="Slusarev G.S."/>
            <person name="Nikitin M.A."/>
            <person name="Logacheva M.D."/>
            <person name="Penin A."/>
            <person name="Aleoshin V."/>
            <person name="Panchin Y.V."/>
        </authorList>
    </citation>
    <scope>NUCLEOTIDE SEQUENCE [LARGE SCALE GENOMIC DNA]</scope>
    <source>
        <strain evidence="10">Intl2013</strain>
        <tissue evidence="10">Whole animal</tissue>
    </source>
</reference>
<keyword evidence="11" id="KW-1185">Reference proteome</keyword>
<evidence type="ECO:0000256" key="9">
    <source>
        <dbReference type="SAM" id="MobiDB-lite"/>
    </source>
</evidence>
<dbReference type="OrthoDB" id="163438at2759"/>
<name>A0A177AX65_9BILA</name>
<dbReference type="SUPFAM" id="SSF100934">
    <property type="entry name" value="Heat shock protein 70kD (HSP70), C-terminal subdomain"/>
    <property type="match status" value="1"/>
</dbReference>
<dbReference type="PANTHER" id="PTHR45639">
    <property type="entry name" value="HSC70CB, ISOFORM G-RELATED"/>
    <property type="match status" value="1"/>
</dbReference>
<evidence type="ECO:0000256" key="3">
    <source>
        <dbReference type="ARBA" id="ARBA00022824"/>
    </source>
</evidence>
<dbReference type="InterPro" id="IPR036770">
    <property type="entry name" value="Ankyrin_rpt-contain_sf"/>
</dbReference>
<dbReference type="InterPro" id="IPR013126">
    <property type="entry name" value="Hsp_70_fam"/>
</dbReference>
<dbReference type="PROSITE" id="PS50088">
    <property type="entry name" value="ANK_REPEAT"/>
    <property type="match status" value="4"/>
</dbReference>
<dbReference type="Gene3D" id="2.60.34.10">
    <property type="entry name" value="Substrate Binding Domain Of DNAk, Chain A, domain 1"/>
    <property type="match status" value="1"/>
</dbReference>
<evidence type="ECO:0000256" key="6">
    <source>
        <dbReference type="ARBA" id="ARBA00040503"/>
    </source>
</evidence>
<comment type="similarity">
    <text evidence="1">Belongs to the heat shock protein 70 family.</text>
</comment>
<dbReference type="Gene3D" id="1.25.40.20">
    <property type="entry name" value="Ankyrin repeat-containing domain"/>
    <property type="match status" value="2"/>
</dbReference>
<dbReference type="Gene3D" id="3.90.640.10">
    <property type="entry name" value="Actin, Chain A, domain 4"/>
    <property type="match status" value="1"/>
</dbReference>
<evidence type="ECO:0000256" key="4">
    <source>
        <dbReference type="ARBA" id="ARBA00022840"/>
    </source>
</evidence>
<feature type="region of interest" description="Disordered" evidence="9">
    <location>
        <begin position="1500"/>
        <end position="1525"/>
    </location>
</feature>
<dbReference type="PRINTS" id="PR00301">
    <property type="entry name" value="HEATSHOCK70"/>
</dbReference>
<dbReference type="PROSITE" id="PS50297">
    <property type="entry name" value="ANK_REP_REGION"/>
    <property type="match status" value="3"/>
</dbReference>
<dbReference type="Pfam" id="PF12796">
    <property type="entry name" value="Ank_2"/>
    <property type="match status" value="3"/>
</dbReference>
<dbReference type="InterPro" id="IPR029047">
    <property type="entry name" value="HSP70_peptide-bd_sf"/>
</dbReference>
<dbReference type="GO" id="GO:0005524">
    <property type="term" value="F:ATP binding"/>
    <property type="evidence" value="ECO:0007669"/>
    <property type="project" value="UniProtKB-KW"/>
</dbReference>
<evidence type="ECO:0000313" key="10">
    <source>
        <dbReference type="EMBL" id="OAF66576.1"/>
    </source>
</evidence>
<dbReference type="InterPro" id="IPR043129">
    <property type="entry name" value="ATPase_NBD"/>
</dbReference>
<feature type="compositionally biased region" description="Basic and acidic residues" evidence="9">
    <location>
        <begin position="1512"/>
        <end position="1525"/>
    </location>
</feature>
<dbReference type="GO" id="GO:0140662">
    <property type="term" value="F:ATP-dependent protein folding chaperone"/>
    <property type="evidence" value="ECO:0007669"/>
    <property type="project" value="InterPro"/>
</dbReference>
<dbReference type="GO" id="GO:0030968">
    <property type="term" value="P:endoplasmic reticulum unfolded protein response"/>
    <property type="evidence" value="ECO:0007669"/>
    <property type="project" value="TreeGrafter"/>
</dbReference>
<protein>
    <recommendedName>
        <fullName evidence="6">Hypoxia up-regulated protein 1</fullName>
    </recommendedName>
</protein>
<keyword evidence="7" id="KW-0040">ANK repeat</keyword>
<feature type="repeat" description="ANK" evidence="7">
    <location>
        <begin position="333"/>
        <end position="365"/>
    </location>
</feature>
<dbReference type="InterPro" id="IPR002110">
    <property type="entry name" value="Ankyrin_rpt"/>
</dbReference>
<sequence>METSNNVQSIVVSRSKQMHYTKSPIKLNIFDAAKAGNIQQLKKFLNDGFNINEKEKSRQQFTPLHWACHQGHLEAVHWILWNGANISKCANHNWTSVHVAAIRGNDACLKALINTHCNLTLVDDMGCQATHLAAIHGHSFTLNTILRTGVDANAVDNNNWTPIHHAAFYGRLGCLQVIRKWGGAFDVTDCQGNTPLHHAAAEGNLECLKYMVIEICSNLQTNEEDKESYQKPDANISIIDSMHLSKIKKPKKQCCIFLKDRNNNGDTARMIAEQFNKTNICEFIDIFEWNSENYQEKSDLRFPGHVAAYTNDLSHIQFLIDHGLINLNERDHCNSTMAHKAAGQGHMKILKWLIEIGASMDLVNNSNETPYDTATTYGQIDAIRLLSKYNINEEFKDVPIKNELNLNNKSEKNKIEHDNLDKPSDIEEWDFKPININNTDVINNVISKEEYKLIATRAYRRVEKIQNTLDLAKKNYIQLGGIIPKEAQQNTKLREMEEKCYELREQLDYERLKRENLEAKLDEYKYLASKKTLTKPKESENLKTNKNYESKNYHAKVAFCTVLSIDAGVKYIKVAYIKRGKIDILLNKNTDRKTEAIIAFIDNTRYYSDNAAAVITQYPKNTFQNIGMLLGESLDSDAAKFYKKMFPYHVLGWDEEAKSITMWVDELQTNYTVEEIYSMILKDVYLFSLDYTKDSIYDIVLTVPSQSKQSTRIAYFRSAKMAGIKLTQLLNTNTAVAINFALKRPASEIKEVEHYIFIDVGAGHAQTTLASISSVKEAGKQVHKIDILNYQSLDHVGGSMFKNILTNYILNIFINENKKFENEIRNDYRIFTRIETQVQKAIVTLSVNDKYLIFIESLYLDIDLKTMITIDEFNDMCKVEFNRIASLLEHILDQCELMDIVPKLAILMGGSSRIPKIQNLLTQKFGKPLAQIINTDEAAALGGVYQAAKLSKTVRINSINVVDAYSREIVISYNKSNSNQIVTRRLFSKFNKYPSRKSIILTNRNEEFYVKLGYSKNKESSGKSALQTLSETDIITTKISGMQAAIDKMANTTSSYEEKGVKSYFVIDDSGIISVEKSEIVFNVTKDDVDVEESWLGSLFGSSNDSQVIDLQNSTDSKEINIDPNLNLKETASGESVPSRNVSDSVKISNTTNTTISVPVEKKPAFSIKRIKLKVELDSLYYTSKEKLESSLKKIKALDTHDENLERIQKIINDIQSTYFDAKYKFEDEDIMNMVTSESEREEVMGKLNNINDWLDESMYDKKVLYEDYLVKLEEMHDLLSNIYSREFEYLHRQEGIDALRQYINTSFEFKKMYKEYIGKNLPMDETDDEKFTYLIISTEEWLNKTLSEQNKIKATETPVLKIKDIRSKLTKLGKEAKILSEKIKNFVPEKNSKDLLKTLKEMVKSGKETISSFVDNILPSVEDGKEKDEENTINNLLYQNMTQTLNLTIIDTEKWIDEKANNETSLPTVEEFEEKIQKMYQDATLLNKLVNSSKNDTFDGTVTDNIDIPPADEKIKKEDVKTEL</sequence>
<dbReference type="CDD" id="cd10230">
    <property type="entry name" value="ASKHA_NBD_HSP70_HYOU1"/>
    <property type="match status" value="1"/>
</dbReference>
<dbReference type="Gene3D" id="3.30.30.30">
    <property type="match status" value="1"/>
</dbReference>
<organism evidence="10 11">
    <name type="scientific">Intoshia linei</name>
    <dbReference type="NCBI Taxonomy" id="1819745"/>
    <lineage>
        <taxon>Eukaryota</taxon>
        <taxon>Metazoa</taxon>
        <taxon>Spiralia</taxon>
        <taxon>Lophotrochozoa</taxon>
        <taxon>Mesozoa</taxon>
        <taxon>Orthonectida</taxon>
        <taxon>Rhopaluridae</taxon>
        <taxon>Intoshia</taxon>
    </lineage>
</organism>
<keyword evidence="5" id="KW-0143">Chaperone</keyword>
<dbReference type="Proteomes" id="UP000078046">
    <property type="component" value="Unassembled WGS sequence"/>
</dbReference>
<dbReference type="SUPFAM" id="SSF53067">
    <property type="entry name" value="Actin-like ATPase domain"/>
    <property type="match status" value="2"/>
</dbReference>
<dbReference type="EMBL" id="LWCA01000890">
    <property type="protein sequence ID" value="OAF66576.1"/>
    <property type="molecule type" value="Genomic_DNA"/>
</dbReference>
<evidence type="ECO:0000256" key="7">
    <source>
        <dbReference type="PROSITE-ProRule" id="PRU00023"/>
    </source>
</evidence>
<keyword evidence="2" id="KW-0547">Nucleotide-binding</keyword>
<evidence type="ECO:0000256" key="1">
    <source>
        <dbReference type="ARBA" id="ARBA00007381"/>
    </source>
</evidence>
<proteinExistence type="inferred from homology"/>
<dbReference type="Pfam" id="PF00012">
    <property type="entry name" value="HSP70"/>
    <property type="match status" value="1"/>
</dbReference>
<accession>A0A177AX65</accession>
<dbReference type="InterPro" id="IPR029048">
    <property type="entry name" value="HSP70_C_sf"/>
</dbReference>
<feature type="repeat" description="ANK" evidence="7">
    <location>
        <begin position="191"/>
        <end position="224"/>
    </location>
</feature>
<gene>
    <name evidence="10" type="ORF">A3Q56_05700</name>
</gene>
<feature type="repeat" description="ANK" evidence="7">
    <location>
        <begin position="59"/>
        <end position="91"/>
    </location>
</feature>
<evidence type="ECO:0000256" key="2">
    <source>
        <dbReference type="ARBA" id="ARBA00022741"/>
    </source>
</evidence>
<feature type="repeat" description="ANK" evidence="7">
    <location>
        <begin position="125"/>
        <end position="157"/>
    </location>
</feature>
<dbReference type="PANTHER" id="PTHR45639:SF3">
    <property type="entry name" value="HYPOXIA UP-REGULATED PROTEIN 1"/>
    <property type="match status" value="1"/>
</dbReference>
<dbReference type="GO" id="GO:0034663">
    <property type="term" value="C:endoplasmic reticulum chaperone complex"/>
    <property type="evidence" value="ECO:0007669"/>
    <property type="project" value="TreeGrafter"/>
</dbReference>
<dbReference type="Gene3D" id="3.30.420.40">
    <property type="match status" value="2"/>
</dbReference>